<evidence type="ECO:0000313" key="3">
    <source>
        <dbReference type="Proteomes" id="UP000250200"/>
    </source>
</evidence>
<feature type="transmembrane region" description="Helical" evidence="1">
    <location>
        <begin position="5"/>
        <end position="27"/>
    </location>
</feature>
<evidence type="ECO:0000256" key="1">
    <source>
        <dbReference type="SAM" id="Phobius"/>
    </source>
</evidence>
<keyword evidence="1" id="KW-0472">Membrane</keyword>
<dbReference type="RefSeq" id="WP_001181231.1">
    <property type="nucleotide sequence ID" value="NZ_CAACXY010000016.1"/>
</dbReference>
<dbReference type="AlphaFoldDB" id="A0A7Z7KA08"/>
<reference evidence="2 3" key="1">
    <citation type="submission" date="2018-06" db="EMBL/GenBank/DDBJ databases">
        <authorList>
            <consortium name="Pathogen Informatics"/>
            <person name="Doyle S."/>
        </authorList>
    </citation>
    <scope>NUCLEOTIDE SEQUENCE [LARGE SCALE GENOMIC DNA]</scope>
    <source>
        <strain evidence="2 3">NCTC8181</strain>
    </source>
</reference>
<sequence length="120" mass="13599">MQNRLLKVAFFITFTELIMGLIVGAYFKLSYFLAPPKEPSMGAGYGMLFSMLFILISYLILLAIIQFLAYRSQSKVIAIIVLLLFFLPLRANIGWPILMIFLPQVVVTIISLLSQHKTPL</sequence>
<feature type="transmembrane region" description="Helical" evidence="1">
    <location>
        <begin position="47"/>
        <end position="69"/>
    </location>
</feature>
<keyword evidence="1" id="KW-1133">Transmembrane helix</keyword>
<dbReference type="EMBL" id="UAVB01000001">
    <property type="protein sequence ID" value="SQA18277.1"/>
    <property type="molecule type" value="Genomic_DNA"/>
</dbReference>
<evidence type="ECO:0000313" key="2">
    <source>
        <dbReference type="EMBL" id="SQA18277.1"/>
    </source>
</evidence>
<accession>A0A7Z7KA08</accession>
<name>A0A7Z7KA08_STRAG</name>
<dbReference type="Proteomes" id="UP000250200">
    <property type="component" value="Unassembled WGS sequence"/>
</dbReference>
<comment type="caution">
    <text evidence="2">The sequence shown here is derived from an EMBL/GenBank/DDBJ whole genome shotgun (WGS) entry which is preliminary data.</text>
</comment>
<feature type="transmembrane region" description="Helical" evidence="1">
    <location>
        <begin position="76"/>
        <end position="91"/>
    </location>
</feature>
<proteinExistence type="predicted"/>
<protein>
    <submittedName>
        <fullName evidence="2">Uncharacterized protein</fullName>
    </submittedName>
</protein>
<organism evidence="2 3">
    <name type="scientific">Streptococcus agalactiae</name>
    <dbReference type="NCBI Taxonomy" id="1311"/>
    <lineage>
        <taxon>Bacteria</taxon>
        <taxon>Bacillati</taxon>
        <taxon>Bacillota</taxon>
        <taxon>Bacilli</taxon>
        <taxon>Lactobacillales</taxon>
        <taxon>Streptococcaceae</taxon>
        <taxon>Streptococcus</taxon>
    </lineage>
</organism>
<gene>
    <name evidence="2" type="ORF">NCTC8181_01324</name>
</gene>
<keyword evidence="1" id="KW-0812">Transmembrane</keyword>